<evidence type="ECO:0000313" key="4">
    <source>
        <dbReference type="Ensembl" id="ENSLACP00000016132.2"/>
    </source>
</evidence>
<dbReference type="OMA" id="KFYCSQI"/>
<dbReference type="EMBL" id="AFYH01096299">
    <property type="status" value="NOT_ANNOTATED_CDS"/>
    <property type="molecule type" value="Genomic_DNA"/>
</dbReference>
<dbReference type="InParanoid" id="H3B2L1"/>
<dbReference type="PANTHER" id="PTHR14700:SF0">
    <property type="entry name" value="PENTATRICOPEPTIDE REPEAT-CONTAINING PROTEIN 2, MITOCHONDRIAL"/>
    <property type="match status" value="1"/>
</dbReference>
<accession>H3B2L1</accession>
<dbReference type="GeneID" id="102362864"/>
<dbReference type="KEGG" id="lcm:102362864"/>
<name>H3B2L1_LATCH</name>
<protein>
    <recommendedName>
        <fullName evidence="2">Pentatricopeptide repeat-containing protein 2, mitochondrial</fullName>
    </recommendedName>
</protein>
<proteinExistence type="inferred from homology"/>
<reference evidence="4" key="2">
    <citation type="submission" date="2025-08" db="UniProtKB">
        <authorList>
            <consortium name="Ensembl"/>
        </authorList>
    </citation>
    <scope>IDENTIFICATION</scope>
</reference>
<dbReference type="GO" id="GO:0005739">
    <property type="term" value="C:mitochondrion"/>
    <property type="evidence" value="ECO:0007669"/>
    <property type="project" value="InterPro"/>
</dbReference>
<dbReference type="Ensembl" id="ENSLACT00000016244.2">
    <property type="protein sequence ID" value="ENSLACP00000016132.2"/>
    <property type="gene ID" value="ENSLACG00000014209.2"/>
</dbReference>
<dbReference type="EMBL" id="AFYH01096297">
    <property type="status" value="NOT_ANNOTATED_CDS"/>
    <property type="molecule type" value="Genomic_DNA"/>
</dbReference>
<dbReference type="Pfam" id="PF13041">
    <property type="entry name" value="PPR_2"/>
    <property type="match status" value="1"/>
</dbReference>
<dbReference type="FunCoup" id="H3B2L1">
    <property type="interactions" value="1690"/>
</dbReference>
<gene>
    <name evidence="4" type="primary">PTCD2</name>
</gene>
<organism evidence="4 5">
    <name type="scientific">Latimeria chalumnae</name>
    <name type="common">Coelacanth</name>
    <dbReference type="NCBI Taxonomy" id="7897"/>
    <lineage>
        <taxon>Eukaryota</taxon>
        <taxon>Metazoa</taxon>
        <taxon>Chordata</taxon>
        <taxon>Craniata</taxon>
        <taxon>Vertebrata</taxon>
        <taxon>Euteleostomi</taxon>
        <taxon>Coelacanthiformes</taxon>
        <taxon>Coelacanthidae</taxon>
        <taxon>Latimeria</taxon>
    </lineage>
</organism>
<keyword evidence="5" id="KW-1185">Reference proteome</keyword>
<evidence type="ECO:0000256" key="2">
    <source>
        <dbReference type="ARBA" id="ARBA00014675"/>
    </source>
</evidence>
<dbReference type="EMBL" id="AFYH01096298">
    <property type="status" value="NOT_ANNOTATED_CDS"/>
    <property type="molecule type" value="Genomic_DNA"/>
</dbReference>
<reference evidence="5" key="1">
    <citation type="submission" date="2011-08" db="EMBL/GenBank/DDBJ databases">
        <title>The draft genome of Latimeria chalumnae.</title>
        <authorList>
            <person name="Di Palma F."/>
            <person name="Alfoldi J."/>
            <person name="Johnson J."/>
            <person name="Berlin A."/>
            <person name="Gnerre S."/>
            <person name="Jaffe D."/>
            <person name="MacCallum I."/>
            <person name="Young S."/>
            <person name="Walker B.J."/>
            <person name="Lander E."/>
            <person name="Lindblad-Toh K."/>
        </authorList>
    </citation>
    <scope>NUCLEOTIDE SEQUENCE [LARGE SCALE GENOMIC DNA]</scope>
    <source>
        <strain evidence="5">Wild caught</strain>
    </source>
</reference>
<reference evidence="4" key="3">
    <citation type="submission" date="2025-09" db="UniProtKB">
        <authorList>
            <consortium name="Ensembl"/>
        </authorList>
    </citation>
    <scope>IDENTIFICATION</scope>
</reference>
<dbReference type="GeneTree" id="ENSGT00390000009329"/>
<dbReference type="InterPro" id="IPR011990">
    <property type="entry name" value="TPR-like_helical_dom_sf"/>
</dbReference>
<dbReference type="NCBIfam" id="TIGR00756">
    <property type="entry name" value="PPR"/>
    <property type="match status" value="1"/>
</dbReference>
<dbReference type="eggNOG" id="ENOG502R1K6">
    <property type="taxonomic scope" value="Eukaryota"/>
</dbReference>
<dbReference type="InterPro" id="IPR034629">
    <property type="entry name" value="PTCD2"/>
</dbReference>
<dbReference type="InterPro" id="IPR002885">
    <property type="entry name" value="PPR_rpt"/>
</dbReference>
<evidence type="ECO:0000313" key="5">
    <source>
        <dbReference type="Proteomes" id="UP000008672"/>
    </source>
</evidence>
<dbReference type="GO" id="GO:0003723">
    <property type="term" value="F:RNA binding"/>
    <property type="evidence" value="ECO:0007669"/>
    <property type="project" value="TreeGrafter"/>
</dbReference>
<evidence type="ECO:0000256" key="1">
    <source>
        <dbReference type="ARBA" id="ARBA00008677"/>
    </source>
</evidence>
<evidence type="ECO:0000256" key="3">
    <source>
        <dbReference type="PROSITE-ProRule" id="PRU00708"/>
    </source>
</evidence>
<dbReference type="Gene3D" id="1.25.40.10">
    <property type="entry name" value="Tetratricopeptide repeat domain"/>
    <property type="match status" value="1"/>
</dbReference>
<dbReference type="GO" id="GO:0007005">
    <property type="term" value="P:mitochondrion organization"/>
    <property type="evidence" value="ECO:0007669"/>
    <property type="project" value="TreeGrafter"/>
</dbReference>
<dbReference type="AlphaFoldDB" id="H3B2L1"/>
<dbReference type="PANTHER" id="PTHR14700">
    <property type="entry name" value="PENTATRICOPEPTIDE REPEAT-CONTAINING PROTEIN 2, MITOCHONDRIAL"/>
    <property type="match status" value="1"/>
</dbReference>
<dbReference type="PROSITE" id="PS51375">
    <property type="entry name" value="PPR"/>
    <property type="match status" value="1"/>
</dbReference>
<dbReference type="HOGENOM" id="CLU_060975_0_0_1"/>
<dbReference type="STRING" id="7897.ENSLACP00000016132"/>
<dbReference type="CTD" id="79810"/>
<dbReference type="GO" id="GO:0050684">
    <property type="term" value="P:regulation of mRNA processing"/>
    <property type="evidence" value="ECO:0007669"/>
    <property type="project" value="InterPro"/>
</dbReference>
<sequence length="405" mass="46693">MVRIFSFLLSSPRSFWLRLVHSGDGMAFWGCRVRIEKVRRVLSLNSLAENRSGWVCVLGAKRHLLSDNIIRLQEFQQRKVAVASQIYGNKDQYFKTIEEKLKKNELILKDELKTLLYLCQTPTDVELAKKTIYRYHAENRNVSFGEFRFGPLFVRLCYELELEETALELVKDQVLKGFFSESTSFNIIMDMLFIKGYFDSALEAFLQMKRQGIKFTKETYTLVFGICYKLNTEESYRICNTLLEEAQVRGDLIPRHAYCFAVAFALKQNDIAKAQSVFSQIMNAESKICLNLKVLLLAMSGAVDDLVEMLEISLTTDVPKFVKKLQFSQEVLTLVREKVGKDAVLQSQFEDIFVKLQISGQVTVLTLDSMLCRTPSTKQRLGPLLDQRRTSRRTFRPLQSALLVE</sequence>
<dbReference type="Proteomes" id="UP000008672">
    <property type="component" value="Unassembled WGS sequence"/>
</dbReference>
<dbReference type="RefSeq" id="XP_005998835.1">
    <property type="nucleotide sequence ID" value="XM_005998773.3"/>
</dbReference>
<feature type="repeat" description="PPR" evidence="3">
    <location>
        <begin position="181"/>
        <end position="215"/>
    </location>
</feature>
<comment type="similarity">
    <text evidence="1">Belongs to the PTCD2 family.</text>
</comment>
<dbReference type="OrthoDB" id="6073372at2759"/>
<dbReference type="Bgee" id="ENSLACG00000014209">
    <property type="expression patterns" value="Expressed in chordate pharynx and 6 other cell types or tissues"/>
</dbReference>